<dbReference type="EMBL" id="LR862147">
    <property type="protein sequence ID" value="CAD1829313.1"/>
    <property type="molecule type" value="Genomic_DNA"/>
</dbReference>
<accession>A0A6V7PEZ2</accession>
<dbReference type="InterPro" id="IPR036691">
    <property type="entry name" value="Endo/exonu/phosph_ase_sf"/>
</dbReference>
<name>A0A6V7PEZ2_ANACO</name>
<protein>
    <recommendedName>
        <fullName evidence="2">Endonuclease/exonuclease/phosphatase domain-containing protein</fullName>
    </recommendedName>
</protein>
<dbReference type="SUPFAM" id="SSF56219">
    <property type="entry name" value="DNase I-like"/>
    <property type="match status" value="1"/>
</dbReference>
<gene>
    <name evidence="1" type="ORF">CB5_LOCUS12524</name>
</gene>
<sequence>MEERRGKSWSSKASTLFNDLIMNLELINPPMINQSFTWSNMQKNPTLARLDRFLLSTEWDQEFPLTKVEALPRMTSDHCPILLYVERRMKKKKKIFRFEEAWLNHEGFISKLPDWRNDSADDIQINDLGDDVHYIWD</sequence>
<dbReference type="AlphaFoldDB" id="A0A6V7PEZ2"/>
<evidence type="ECO:0008006" key="2">
    <source>
        <dbReference type="Google" id="ProtNLM"/>
    </source>
</evidence>
<dbReference type="Gene3D" id="3.60.10.10">
    <property type="entry name" value="Endonuclease/exonuclease/phosphatase"/>
    <property type="match status" value="1"/>
</dbReference>
<dbReference type="PANTHER" id="PTHR33710">
    <property type="entry name" value="BNAC02G09200D PROTEIN"/>
    <property type="match status" value="1"/>
</dbReference>
<organism evidence="1">
    <name type="scientific">Ananas comosus var. bracteatus</name>
    <name type="common">red pineapple</name>
    <dbReference type="NCBI Taxonomy" id="296719"/>
    <lineage>
        <taxon>Eukaryota</taxon>
        <taxon>Viridiplantae</taxon>
        <taxon>Streptophyta</taxon>
        <taxon>Embryophyta</taxon>
        <taxon>Tracheophyta</taxon>
        <taxon>Spermatophyta</taxon>
        <taxon>Magnoliopsida</taxon>
        <taxon>Liliopsida</taxon>
        <taxon>Poales</taxon>
        <taxon>Bromeliaceae</taxon>
        <taxon>Bromelioideae</taxon>
        <taxon>Ananas</taxon>
    </lineage>
</organism>
<reference evidence="1" key="1">
    <citation type="submission" date="2020-07" db="EMBL/GenBank/DDBJ databases">
        <authorList>
            <person name="Lin J."/>
        </authorList>
    </citation>
    <scope>NUCLEOTIDE SEQUENCE</scope>
</reference>
<evidence type="ECO:0000313" key="1">
    <source>
        <dbReference type="EMBL" id="CAD1829313.1"/>
    </source>
</evidence>
<proteinExistence type="predicted"/>
<dbReference type="PANTHER" id="PTHR33710:SF71">
    <property type="entry name" value="ENDONUCLEASE_EXONUCLEASE_PHOSPHATASE DOMAIN-CONTAINING PROTEIN"/>
    <property type="match status" value="1"/>
</dbReference>